<protein>
    <recommendedName>
        <fullName evidence="4">HhH-GPD domain-containing protein</fullName>
    </recommendedName>
</protein>
<dbReference type="EMBL" id="LGRB01000008">
    <property type="protein sequence ID" value="OCT53420.1"/>
    <property type="molecule type" value="Genomic_DNA"/>
</dbReference>
<dbReference type="eggNOG" id="ENOG502QRUG">
    <property type="taxonomic scope" value="Eukaryota"/>
</dbReference>
<evidence type="ECO:0008006" key="4">
    <source>
        <dbReference type="Google" id="ProtNLM"/>
    </source>
</evidence>
<dbReference type="VEuPathDB" id="FungiDB:G647_00387"/>
<keyword evidence="3" id="KW-1185">Reference proteome</keyword>
<dbReference type="SUPFAM" id="SSF48150">
    <property type="entry name" value="DNA-glycosylase"/>
    <property type="match status" value="1"/>
</dbReference>
<dbReference type="Proteomes" id="UP000094526">
    <property type="component" value="Unassembled WGS sequence"/>
</dbReference>
<name>A0A1C1CYD6_9EURO</name>
<dbReference type="STRING" id="86049.A0A1C1CYD6"/>
<evidence type="ECO:0000313" key="2">
    <source>
        <dbReference type="EMBL" id="OCT53420.1"/>
    </source>
</evidence>
<evidence type="ECO:0000313" key="3">
    <source>
        <dbReference type="Proteomes" id="UP000094526"/>
    </source>
</evidence>
<dbReference type="PANTHER" id="PTHR47203">
    <property type="match status" value="1"/>
</dbReference>
<dbReference type="AlphaFoldDB" id="A0A1C1CYD6"/>
<evidence type="ECO:0000256" key="1">
    <source>
        <dbReference type="SAM" id="MobiDB-lite"/>
    </source>
</evidence>
<feature type="region of interest" description="Disordered" evidence="1">
    <location>
        <begin position="119"/>
        <end position="160"/>
    </location>
</feature>
<gene>
    <name evidence="2" type="ORF">CLCR_10112</name>
</gene>
<dbReference type="InterPro" id="IPR011257">
    <property type="entry name" value="DNA_glycosylase"/>
</dbReference>
<dbReference type="OrthoDB" id="5607at2759"/>
<dbReference type="GO" id="GO:0006281">
    <property type="term" value="P:DNA repair"/>
    <property type="evidence" value="ECO:0007669"/>
    <property type="project" value="InterPro"/>
</dbReference>
<organism evidence="2 3">
    <name type="scientific">Cladophialophora carrionii</name>
    <dbReference type="NCBI Taxonomy" id="86049"/>
    <lineage>
        <taxon>Eukaryota</taxon>
        <taxon>Fungi</taxon>
        <taxon>Dikarya</taxon>
        <taxon>Ascomycota</taxon>
        <taxon>Pezizomycotina</taxon>
        <taxon>Eurotiomycetes</taxon>
        <taxon>Chaetothyriomycetidae</taxon>
        <taxon>Chaetothyriales</taxon>
        <taxon>Herpotrichiellaceae</taxon>
        <taxon>Cladophialophora</taxon>
    </lineage>
</organism>
<dbReference type="Gene3D" id="1.10.340.30">
    <property type="entry name" value="Hypothetical protein, domain 2"/>
    <property type="match status" value="1"/>
</dbReference>
<dbReference type="VEuPathDB" id="FungiDB:CLCR_10112"/>
<accession>A0A1C1CYD6</accession>
<dbReference type="GO" id="GO:0003824">
    <property type="term" value="F:catalytic activity"/>
    <property type="evidence" value="ECO:0007669"/>
    <property type="project" value="InterPro"/>
</dbReference>
<proteinExistence type="predicted"/>
<sequence length="464" mass="50624">MAILTRSQAASQDSKDVKEIDEACAAISSPIFSGSFVQESSSFTVLQPMASGGDFDTPMLDQPTSITGLDAIKQESSVSDTMVQHQLRTLKLTLRVRKLAAVSNTDVVMKAEELDKTMVLPETQSASQQVAAARGKKRGSPGQTPAKRSKRSAEDADEDFEDASVLRNLDSSVRITRSLRVRTVQGTVTEAIASAGIVKEDTPKAAKGDTCSAFITIKVPGLVKFYKEWRLRPQRRLNKKGFSFTRNKLPFWCSPTGYELREVVKILEAERMVLTKSVAPTETAAKPFHAARGLTVDSLVRVILSQSLSNEVALDMQQALIYNYPYEVDGEVYEGTKPNYHEIREQSASKLLKILTGAGLQGVKALPIKDCLNIIYEKNLSLLEPGEVVYGGQEPGAKDFVPGLLSMDFIWDAYRQGGKQATFNVLTAFPQVGVKTAACLMSFNMGIPVFAVDTHVAAMSKLLG</sequence>
<reference evidence="3" key="1">
    <citation type="submission" date="2015-07" db="EMBL/GenBank/DDBJ databases">
        <authorList>
            <person name="Teixeira M.M."/>
            <person name="Souza R.C."/>
            <person name="Almeida L.G."/>
            <person name="Vicente V.A."/>
            <person name="de Hoog S."/>
            <person name="Bocca A.L."/>
            <person name="de Almeida S.R."/>
            <person name="Vasconcelos A.T."/>
            <person name="Felipe M.S."/>
        </authorList>
    </citation>
    <scope>NUCLEOTIDE SEQUENCE [LARGE SCALE GENOMIC DNA]</scope>
    <source>
        <strain evidence="3">KSF</strain>
    </source>
</reference>
<comment type="caution">
    <text evidence="2">The sequence shown here is derived from an EMBL/GenBank/DDBJ whole genome shotgun (WGS) entry which is preliminary data.</text>
</comment>
<dbReference type="PANTHER" id="PTHR47203:SF1">
    <property type="entry name" value="HYPOTHETICAL BASE EXCISION DNA REPAIR PROTEIN (EUROFUNG)"/>
    <property type="match status" value="1"/>
</dbReference>